<evidence type="ECO:0008006" key="3">
    <source>
        <dbReference type="Google" id="ProtNLM"/>
    </source>
</evidence>
<dbReference type="OrthoDB" id="9796702at2"/>
<dbReference type="Proteomes" id="UP000043763">
    <property type="component" value="Unassembled WGS sequence"/>
</dbReference>
<dbReference type="InterPro" id="IPR036514">
    <property type="entry name" value="SGNH_hydro_sf"/>
</dbReference>
<accession>A0A0G4K4S0</accession>
<organism evidence="1 2">
    <name type="scientific">Brachyspira suanatina</name>
    <dbReference type="NCBI Taxonomy" id="381802"/>
    <lineage>
        <taxon>Bacteria</taxon>
        <taxon>Pseudomonadati</taxon>
        <taxon>Spirochaetota</taxon>
        <taxon>Spirochaetia</taxon>
        <taxon>Brachyspirales</taxon>
        <taxon>Brachyspiraceae</taxon>
        <taxon>Brachyspira</taxon>
    </lineage>
</organism>
<protein>
    <recommendedName>
        <fullName evidence="3">SGNH/GDSL hydrolase family protein</fullName>
    </recommendedName>
</protein>
<name>A0A0G4K4S0_9SPIR</name>
<dbReference type="EMBL" id="CVLB01000001">
    <property type="protein sequence ID" value="CRF32103.1"/>
    <property type="molecule type" value="Genomic_DNA"/>
</dbReference>
<proteinExistence type="predicted"/>
<dbReference type="GO" id="GO:0016788">
    <property type="term" value="F:hydrolase activity, acting on ester bonds"/>
    <property type="evidence" value="ECO:0007669"/>
    <property type="project" value="UniProtKB-ARBA"/>
</dbReference>
<dbReference type="SUPFAM" id="SSF52266">
    <property type="entry name" value="SGNH hydrolase"/>
    <property type="match status" value="1"/>
</dbReference>
<evidence type="ECO:0000313" key="2">
    <source>
        <dbReference type="Proteomes" id="UP000043763"/>
    </source>
</evidence>
<reference evidence="2" key="1">
    <citation type="submission" date="2015-04" db="EMBL/GenBank/DDBJ databases">
        <authorList>
            <person name="Mushtaq Mamoona"/>
        </authorList>
    </citation>
    <scope>NUCLEOTIDE SEQUENCE [LARGE SCALE GENOMIC DNA]</scope>
    <source>
        <strain evidence="2">AN4859/03</strain>
    </source>
</reference>
<gene>
    <name evidence="1" type="ORF">BRSU_0576</name>
</gene>
<keyword evidence="2" id="KW-1185">Reference proteome</keyword>
<dbReference type="AlphaFoldDB" id="A0A0G4K4S0"/>
<dbReference type="Gene3D" id="3.40.50.1110">
    <property type="entry name" value="SGNH hydrolase"/>
    <property type="match status" value="1"/>
</dbReference>
<sequence>MIRNTIKIICFIAIFITLLWFSSRVLRFKNDNGIYQGDSFYEQRTNSIDVMFMGSSHVHYNINPAILYNEYGIAAYNFTSGSQPIWSTYHYLVEVLKYQKPKLIALESYIVAASRTNVVDYQIVAATYALKWSKNRVESLKITAAERFDEFINPMYRYHNRYKDLKDEDFLPYANNYNHYKYFKGYSFHNKTFPVQRPNIENIKDTLPLLEEQETYYRKILELAKTNNIPIVVIASPFPMTDDEARHFNRVGEIAKEYGVPFMNFNHYYDDYDLDFWIDYNDAGHLNYKGVQKYTSFLGKYLKDNFDLPDRRGDTNYDTWEKNALYEYNKVYDMALRDIENINDYMTKITNLNDYTIVINMLGEYSTNDNIVKGLYSNFNITNEMYTNNVSYVIDKNKLVFSSMGATNYLYHKELNKYNDLVIDSGSRIMISRSNLRKTTNGVNIVVYDNITSEVVDFFDLPYTNDAISEAIERDY</sequence>
<evidence type="ECO:0000313" key="1">
    <source>
        <dbReference type="EMBL" id="CRF32103.1"/>
    </source>
</evidence>
<dbReference type="RefSeq" id="WP_048593697.1">
    <property type="nucleotide sequence ID" value="NZ_CVLB01000001.1"/>
</dbReference>